<dbReference type="VEuPathDB" id="FungiDB:RhiirFUN_025865"/>
<dbReference type="AlphaFoldDB" id="A0A915YYW1"/>
<dbReference type="OrthoDB" id="10693577at2759"/>
<gene>
    <name evidence="1" type="ORF">CHRIB12_LOCUS5585</name>
</gene>
<dbReference type="Proteomes" id="UP000684084">
    <property type="component" value="Unassembled WGS sequence"/>
</dbReference>
<evidence type="ECO:0000313" key="2">
    <source>
        <dbReference type="Proteomes" id="UP000684084"/>
    </source>
</evidence>
<reference evidence="1" key="1">
    <citation type="submission" date="2020-05" db="EMBL/GenBank/DDBJ databases">
        <authorList>
            <person name="Rincon C."/>
            <person name="Sanders R I."/>
            <person name="Robbins C."/>
            <person name="Chaturvedi A."/>
        </authorList>
    </citation>
    <scope>NUCLEOTIDE SEQUENCE</scope>
    <source>
        <strain evidence="1">CHB12</strain>
    </source>
</reference>
<sequence length="129" mass="14696">MLRSVHYEISCKDSGLTGYQYLNSPFPHLVKYGQPVRPKNCLTYLYRHYMPLIKSIIQLYSRKIQEGYAKMVNICEKACGPSTGGVPSVFAENQRINSTIFMGRPIDQTGPPIVLFHDDFGQFINDFAI</sequence>
<accession>A0A915YYW1</accession>
<dbReference type="EMBL" id="CAGKOT010000008">
    <property type="protein sequence ID" value="CAB5352888.1"/>
    <property type="molecule type" value="Genomic_DNA"/>
</dbReference>
<name>A0A915YYW1_9GLOM</name>
<comment type="caution">
    <text evidence="1">The sequence shown here is derived from an EMBL/GenBank/DDBJ whole genome shotgun (WGS) entry which is preliminary data.</text>
</comment>
<protein>
    <submittedName>
        <fullName evidence="1">Uncharacterized protein</fullName>
    </submittedName>
</protein>
<evidence type="ECO:0000313" key="1">
    <source>
        <dbReference type="EMBL" id="CAB5352888.1"/>
    </source>
</evidence>
<organism evidence="1 2">
    <name type="scientific">Rhizophagus irregularis</name>
    <dbReference type="NCBI Taxonomy" id="588596"/>
    <lineage>
        <taxon>Eukaryota</taxon>
        <taxon>Fungi</taxon>
        <taxon>Fungi incertae sedis</taxon>
        <taxon>Mucoromycota</taxon>
        <taxon>Glomeromycotina</taxon>
        <taxon>Glomeromycetes</taxon>
        <taxon>Glomerales</taxon>
        <taxon>Glomeraceae</taxon>
        <taxon>Rhizophagus</taxon>
    </lineage>
</organism>
<proteinExistence type="predicted"/>